<feature type="domain" description="EGF-like" evidence="6">
    <location>
        <begin position="154"/>
        <end position="192"/>
    </location>
</feature>
<dbReference type="PANTHER" id="PTHR23259">
    <property type="entry name" value="RIDDLE"/>
    <property type="match status" value="1"/>
</dbReference>
<dbReference type="InterPro" id="IPR002919">
    <property type="entry name" value="TIL_dom"/>
</dbReference>
<feature type="region of interest" description="Disordered" evidence="4">
    <location>
        <begin position="1872"/>
        <end position="1896"/>
    </location>
</feature>
<feature type="domain" description="EGF-like" evidence="6">
    <location>
        <begin position="455"/>
        <end position="496"/>
    </location>
</feature>
<comment type="caution">
    <text evidence="7">The sequence shown here is derived from an EMBL/GenBank/DDBJ whole genome shotgun (WGS) entry which is preliminary data.</text>
</comment>
<comment type="similarity">
    <text evidence="1">Belongs to the serine protease inhibitor-like (TIL domain-containing) family.</text>
</comment>
<dbReference type="SMART" id="SM00181">
    <property type="entry name" value="EGF"/>
    <property type="match status" value="12"/>
</dbReference>
<feature type="domain" description="EGF-like" evidence="6">
    <location>
        <begin position="757"/>
        <end position="790"/>
    </location>
</feature>
<feature type="compositionally biased region" description="Polar residues" evidence="4">
    <location>
        <begin position="1957"/>
        <end position="1969"/>
    </location>
</feature>
<feature type="domain" description="EGF-like" evidence="6">
    <location>
        <begin position="1342"/>
        <end position="1375"/>
    </location>
</feature>
<evidence type="ECO:0000259" key="6">
    <source>
        <dbReference type="SMART" id="SM00181"/>
    </source>
</evidence>
<reference evidence="7" key="1">
    <citation type="submission" date="2020-08" db="EMBL/GenBank/DDBJ databases">
        <title>Multicomponent nature underlies the extraordinary mechanical properties of spider dragline silk.</title>
        <authorList>
            <person name="Kono N."/>
            <person name="Nakamura H."/>
            <person name="Mori M."/>
            <person name="Yoshida Y."/>
            <person name="Ohtoshi R."/>
            <person name="Malay A.D."/>
            <person name="Moran D.A.P."/>
            <person name="Tomita M."/>
            <person name="Numata K."/>
            <person name="Arakawa K."/>
        </authorList>
    </citation>
    <scope>NUCLEOTIDE SEQUENCE</scope>
</reference>
<feature type="domain" description="EGF-like" evidence="6">
    <location>
        <begin position="405"/>
        <end position="438"/>
    </location>
</feature>
<dbReference type="InterPro" id="IPR000742">
    <property type="entry name" value="EGF"/>
</dbReference>
<dbReference type="GO" id="GO:0030414">
    <property type="term" value="F:peptidase inhibitor activity"/>
    <property type="evidence" value="ECO:0007669"/>
    <property type="project" value="UniProtKB-KW"/>
</dbReference>
<evidence type="ECO:0000313" key="8">
    <source>
        <dbReference type="Proteomes" id="UP000886998"/>
    </source>
</evidence>
<feature type="domain" description="EGF-like" evidence="6">
    <location>
        <begin position="688"/>
        <end position="732"/>
    </location>
</feature>
<sequence>MEIHLLWFLCLGFLSQGGLAQHRNVTVTCREGEEYQLCGSCENTCEDPFSKRPCPSPCNPGCVCQKGFVRARDRRCIRPQHCNIPTCGENEEYSECGSSCPLTCSNYQESVFCTKGCAKGCFCKSGYVEGPNKKCILPQKCPIGPCRTNEVASDCVNPCNTCVQRGKCFFEFCSRGCDCRPGHFRNSTGHCVLAALCDVAESMCPKHEHYVPCINLCNDCWSRGDCEQSYCQPGCDCDPGFFRDDNGDCIPESQCISEEVACGINEEYTDCVNPCNDCIKQGNCQYVCQYGCDCKKGYFRDPKGLCIPAEQCSAEPGIESKNCRNCRQICPANEQFYVCKPNCRNSCDNFNDTTMPCSLECTSGCFCKKGYVKRKDGACVPPTECPRECGLHEEYRNCGPACPATCSSLSKSVPCTHQCVKGCFCKSGYIRGPQGTCIRPELCPGECGENEEYNECGPACAPTCMTLGQTVSCHHECVRGCFCKPGYVRGPNGKCINPSLCPAVCGKNEVFLQCGTACPASCRTLSNPRNLPCPNHCVKGCFCKEGFVKGPDGTCIPPITCPSICGDKEEFKVCGTACPATCTNHTTPRPCPTLCVKGCFCLPGYVRGPEGKCILPQSCPVVCGEREEYMDCGPPCPFKCEDMSKGPCSGPCIKGCFCKKGFVRGPDGKCILPALCPAVCGKNEEYLLCGNPCTVTCANYTTTSYNRHVSTECAKGCFCKPGFIRGPDRSCILPKDCPSACGEHEVFKECGTACPTSCANLTTTALCRKQCVRGCFCIPGYVRGPNGKCIMPKYCPLVCKENEEYKECGTSCPITCATVANPPVPCSLLCTSGCFCKPGFVRGPNGKCILPALCPVVCGDNEVFKECGTACPATCNNRTTSRLCPAVCVKGCFCRDGYVRDPLGKCVLPAACPVVCGENEEFQLCASACPQTCSNIFKPATPCPFPCVKGCCCKPGFVRDATGRCILPNFCPVVCGENEEFQECGTACPVNCSNRFHERVCAAGCVKGCFCKRGFIRGPEGKCIPPTSCPVVCKENEVFKNCGPNCQPTCENLGKPLGACTLQCVKGCFCKPGYVRNQKGLCILPNFCPVVCAENEEYKECGTPCPLTCNNQTEQRLCPPICVKGCFCRDGFVRDPTGKCILPKFCPVVCKTNEVFQECGSACQRTCNDIGKPDTLCPSRCIKGCFCKPGYVRNREGNCILPNFCPVVCGENEVYKECGTACPANCTNRFEHRFCPEICVKGCFCRDGFVRDPNGKCVQPNLCPVVCQENEEYKECGSVCQRTCDNLGVQITSCPLPCAKGCYCKPGYVRNSDGKCILPTMCPVVCGMNEEYKECGSACPINCTNRFQPRVCIAICVKGCFCKEGFIRDSSGKCILPEQCPVVCKQNEVFQECGSSCPMTCANLGMPTTPCTLPCSRGCFCKPGFVRDQHGNCILPNLCPVECGENEEFKECGTACPLSCSNRTEQRVCPAVCVRGCFCKEGFVRDSRGKCILARLCPLVCGENEEFKECGSSCQPTCTTRSTVTTIACIGDHACIRGCFCKPGFVRDKTGKCILPKFCPPVCKENEVLKECGSACPPTCDHPQGRSPCTLECVSGCFCRDGFVRDPSGKCVSPQFCPVVCGPNEEFKECGSACPPSCTHRQGQRRCEEKCVRGCFCRDGFLRDPSGKCVPPTSCPVVCKFNEVFKECGSACPPTCRERRGQHQCQERCVKGCFCRDGLVRDPAGKCVPLTMCPSECSKPNEEFRECGPPCIITCARIDPRRKCPDNCVKGCFCKSGFVRDINGNCIRPENCPIEPERCPEGEIYYACTPTCGSTCDTLSSESRRSCSQVCRPGCFCRKGFVKTRDGTCVLPQNCPASERIQGRRFRFGLATDGDIPQSATRTPPSATKAETAPPQTTMVRTTLVVTSKTTPIATAKAPPATYGVTSNSTTPCITTVSPPVSSQTKSLGIADKPETDSTAPPQLLQSSQ</sequence>
<feature type="region of interest" description="Disordered" evidence="4">
    <location>
        <begin position="1934"/>
        <end position="1969"/>
    </location>
</feature>
<evidence type="ECO:0000256" key="1">
    <source>
        <dbReference type="ARBA" id="ARBA00007611"/>
    </source>
</evidence>
<feature type="domain" description="EGF-like" evidence="6">
    <location>
        <begin position="1509"/>
        <end position="1554"/>
    </location>
</feature>
<keyword evidence="2" id="KW-0646">Protease inhibitor</keyword>
<feature type="signal peptide" evidence="5">
    <location>
        <begin position="1"/>
        <end position="20"/>
    </location>
</feature>
<protein>
    <submittedName>
        <fullName evidence="7">Zonadhesin</fullName>
    </submittedName>
</protein>
<dbReference type="InterPro" id="IPR051368">
    <property type="entry name" value="SerProtInhib-TIL_Domain"/>
</dbReference>
<keyword evidence="5" id="KW-0732">Signal</keyword>
<evidence type="ECO:0000256" key="2">
    <source>
        <dbReference type="ARBA" id="ARBA00022690"/>
    </source>
</evidence>
<feature type="compositionally biased region" description="Polar residues" evidence="4">
    <location>
        <begin position="1934"/>
        <end position="1947"/>
    </location>
</feature>
<dbReference type="Proteomes" id="UP000886998">
    <property type="component" value="Unassembled WGS sequence"/>
</dbReference>
<feature type="domain" description="EGF-like" evidence="6">
    <location>
        <begin position="647"/>
        <end position="671"/>
    </location>
</feature>
<evidence type="ECO:0000256" key="3">
    <source>
        <dbReference type="ARBA" id="ARBA00023157"/>
    </source>
</evidence>
<dbReference type="PANTHER" id="PTHR23259:SF70">
    <property type="entry name" value="ACCESSORY GLAND PROTEIN ACP62F-RELATED"/>
    <property type="match status" value="1"/>
</dbReference>
<name>A0A8X6IJY8_9ARAC</name>
<dbReference type="CDD" id="cd19941">
    <property type="entry name" value="TIL"/>
    <property type="match status" value="30"/>
</dbReference>
<dbReference type="EMBL" id="BMAV01026296">
    <property type="protein sequence ID" value="GFS49055.1"/>
    <property type="molecule type" value="Genomic_DNA"/>
</dbReference>
<dbReference type="SUPFAM" id="SSF57567">
    <property type="entry name" value="Serine protease inhibitors"/>
    <property type="match status" value="30"/>
</dbReference>
<feature type="domain" description="EGF-like" evidence="6">
    <location>
        <begin position="521"/>
        <end position="556"/>
    </location>
</feature>
<feature type="domain" description="EGF-like" evidence="6">
    <location>
        <begin position="1392"/>
        <end position="1434"/>
    </location>
</feature>
<organism evidence="7 8">
    <name type="scientific">Trichonephila inaurata madagascariensis</name>
    <dbReference type="NCBI Taxonomy" id="2747483"/>
    <lineage>
        <taxon>Eukaryota</taxon>
        <taxon>Metazoa</taxon>
        <taxon>Ecdysozoa</taxon>
        <taxon>Arthropoda</taxon>
        <taxon>Chelicerata</taxon>
        <taxon>Arachnida</taxon>
        <taxon>Araneae</taxon>
        <taxon>Araneomorphae</taxon>
        <taxon>Entelegynae</taxon>
        <taxon>Araneoidea</taxon>
        <taxon>Nephilidae</taxon>
        <taxon>Trichonephila</taxon>
        <taxon>Trichonephila inaurata</taxon>
    </lineage>
</organism>
<dbReference type="Pfam" id="PF01826">
    <property type="entry name" value="TIL"/>
    <property type="match status" value="30"/>
</dbReference>
<dbReference type="OrthoDB" id="6414449at2759"/>
<feature type="chain" id="PRO_5036472528" evidence="5">
    <location>
        <begin position="21"/>
        <end position="1969"/>
    </location>
</feature>
<keyword evidence="3" id="KW-1015">Disulfide bond</keyword>
<feature type="domain" description="EGF-like" evidence="6">
    <location>
        <begin position="1275"/>
        <end position="1317"/>
    </location>
</feature>
<accession>A0A8X6IJY8</accession>
<evidence type="ECO:0000313" key="7">
    <source>
        <dbReference type="EMBL" id="GFS49055.1"/>
    </source>
</evidence>
<feature type="domain" description="EGF-like" evidence="6">
    <location>
        <begin position="270"/>
        <end position="307"/>
    </location>
</feature>
<evidence type="ECO:0000256" key="5">
    <source>
        <dbReference type="SAM" id="SignalP"/>
    </source>
</evidence>
<evidence type="ECO:0000256" key="4">
    <source>
        <dbReference type="SAM" id="MobiDB-lite"/>
    </source>
</evidence>
<keyword evidence="8" id="KW-1185">Reference proteome</keyword>
<proteinExistence type="inferred from homology"/>
<dbReference type="FunFam" id="2.10.25.10:FF:000055">
    <property type="entry name" value="alpha-tectorin isoform X1"/>
    <property type="match status" value="3"/>
</dbReference>
<dbReference type="Gene3D" id="2.10.25.10">
    <property type="entry name" value="Laminin"/>
    <property type="match status" value="30"/>
</dbReference>
<gene>
    <name evidence="7" type="primary">Zan</name>
    <name evidence="7" type="ORF">TNIN_18711</name>
</gene>
<dbReference type="InterPro" id="IPR036084">
    <property type="entry name" value="Ser_inhib-like_sf"/>
</dbReference>